<protein>
    <recommendedName>
        <fullName evidence="4">RHS repeat-associated core domain-containing protein</fullName>
    </recommendedName>
</protein>
<evidence type="ECO:0000256" key="1">
    <source>
        <dbReference type="SAM" id="Phobius"/>
    </source>
</evidence>
<evidence type="ECO:0008006" key="4">
    <source>
        <dbReference type="Google" id="ProtNLM"/>
    </source>
</evidence>
<dbReference type="Proteomes" id="UP000768462">
    <property type="component" value="Unassembled WGS sequence"/>
</dbReference>
<organism evidence="2 3">
    <name type="scientific">Clostridium sulfidigenes</name>
    <dbReference type="NCBI Taxonomy" id="318464"/>
    <lineage>
        <taxon>Bacteria</taxon>
        <taxon>Bacillati</taxon>
        <taxon>Bacillota</taxon>
        <taxon>Clostridia</taxon>
        <taxon>Eubacteriales</taxon>
        <taxon>Clostridiaceae</taxon>
        <taxon>Clostridium</taxon>
    </lineage>
</organism>
<dbReference type="AlphaFoldDB" id="A0A927W9S0"/>
<dbReference type="Gene3D" id="2.180.10.10">
    <property type="entry name" value="RHS repeat-associated core"/>
    <property type="match status" value="1"/>
</dbReference>
<sequence>MLNDAEQYFYIRNAQSDIIEILDSNGTQVVSYTYDTWVKLISITGDKALGEKNPYRYRGYRYDTETGYYYLQSRYYNPEWGRFLNADGLVSTGQGFIGYNMFAYCLNSPVNRRDDNGLRSGCITEGASGGSYTSTPSNSGEVERAYFSIPNLMGSIAGTVLGAGILSSSLATYAIGAFGLVAAPAAIVTGIGVAVGFGISYFINMGAEDIKNKHYGR</sequence>
<dbReference type="NCBIfam" id="TIGR03696">
    <property type="entry name" value="Rhs_assc_core"/>
    <property type="match status" value="1"/>
</dbReference>
<reference evidence="2" key="1">
    <citation type="submission" date="2019-04" db="EMBL/GenBank/DDBJ databases">
        <title>Evolution of Biomass-Degrading Anaerobic Consortia Revealed by Metagenomics.</title>
        <authorList>
            <person name="Peng X."/>
        </authorList>
    </citation>
    <scope>NUCLEOTIDE SEQUENCE</scope>
    <source>
        <strain evidence="2">SIG254</strain>
    </source>
</reference>
<dbReference type="PANTHER" id="PTHR32305:SF17">
    <property type="entry name" value="TRNA NUCLEASE WAPA"/>
    <property type="match status" value="1"/>
</dbReference>
<dbReference type="InterPro" id="IPR050708">
    <property type="entry name" value="T6SS_VgrG/RHS"/>
</dbReference>
<name>A0A927W9S0_9CLOT</name>
<keyword evidence="1" id="KW-0472">Membrane</keyword>
<proteinExistence type="predicted"/>
<keyword evidence="1" id="KW-1133">Transmembrane helix</keyword>
<feature type="transmembrane region" description="Helical" evidence="1">
    <location>
        <begin position="152"/>
        <end position="175"/>
    </location>
</feature>
<evidence type="ECO:0000313" key="3">
    <source>
        <dbReference type="Proteomes" id="UP000768462"/>
    </source>
</evidence>
<feature type="transmembrane region" description="Helical" evidence="1">
    <location>
        <begin position="181"/>
        <end position="203"/>
    </location>
</feature>
<keyword evidence="1" id="KW-0812">Transmembrane</keyword>
<comment type="caution">
    <text evidence="2">The sequence shown here is derived from an EMBL/GenBank/DDBJ whole genome shotgun (WGS) entry which is preliminary data.</text>
</comment>
<gene>
    <name evidence="2" type="ORF">E7215_11890</name>
</gene>
<dbReference type="InterPro" id="IPR022385">
    <property type="entry name" value="Rhs_assc_core"/>
</dbReference>
<accession>A0A927W9S0</accession>
<dbReference type="PANTHER" id="PTHR32305">
    <property type="match status" value="1"/>
</dbReference>
<evidence type="ECO:0000313" key="2">
    <source>
        <dbReference type="EMBL" id="MBE6060856.1"/>
    </source>
</evidence>
<dbReference type="EMBL" id="SVCM01000137">
    <property type="protein sequence ID" value="MBE6060856.1"/>
    <property type="molecule type" value="Genomic_DNA"/>
</dbReference>